<evidence type="ECO:0000256" key="2">
    <source>
        <dbReference type="ARBA" id="ARBA00022630"/>
    </source>
</evidence>
<dbReference type="Pfam" id="PF07992">
    <property type="entry name" value="Pyr_redox_2"/>
    <property type="match status" value="1"/>
</dbReference>
<proteinExistence type="predicted"/>
<keyword evidence="2" id="KW-0285">Flavoprotein</keyword>
<organism evidence="7">
    <name type="scientific">Streptomyces sp. R08</name>
    <dbReference type="NCBI Taxonomy" id="3238624"/>
    <lineage>
        <taxon>Bacteria</taxon>
        <taxon>Bacillati</taxon>
        <taxon>Actinomycetota</taxon>
        <taxon>Actinomycetes</taxon>
        <taxon>Kitasatosporales</taxon>
        <taxon>Streptomycetaceae</taxon>
        <taxon>Streptomyces</taxon>
    </lineage>
</organism>
<evidence type="ECO:0000256" key="4">
    <source>
        <dbReference type="ARBA" id="ARBA00023002"/>
    </source>
</evidence>
<keyword evidence="3" id="KW-0274">FAD</keyword>
<name>A0AB39MQW4_9ACTN</name>
<dbReference type="Pfam" id="PF14759">
    <property type="entry name" value="Reductase_C"/>
    <property type="match status" value="1"/>
</dbReference>
<dbReference type="Gene3D" id="3.50.50.60">
    <property type="entry name" value="FAD/NAD(P)-binding domain"/>
    <property type="match status" value="2"/>
</dbReference>
<dbReference type="EMBL" id="CP163431">
    <property type="protein sequence ID" value="XDQ07383.1"/>
    <property type="molecule type" value="Genomic_DNA"/>
</dbReference>
<feature type="domain" description="FAD/NAD(P)-binding" evidence="5">
    <location>
        <begin position="6"/>
        <end position="302"/>
    </location>
</feature>
<dbReference type="SUPFAM" id="SSF55424">
    <property type="entry name" value="FAD/NAD-linked reductases, dimerisation (C-terminal) domain"/>
    <property type="match status" value="1"/>
</dbReference>
<dbReference type="RefSeq" id="WP_369192167.1">
    <property type="nucleotide sequence ID" value="NZ_CP163431.1"/>
</dbReference>
<dbReference type="PRINTS" id="PR00411">
    <property type="entry name" value="PNDRDTASEI"/>
</dbReference>
<gene>
    <name evidence="7" type="ORF">AB5J58_47535</name>
</gene>
<reference evidence="7" key="1">
    <citation type="submission" date="2024-07" db="EMBL/GenBank/DDBJ databases">
        <authorList>
            <person name="Yu S.T."/>
        </authorList>
    </citation>
    <scope>NUCLEOTIDE SEQUENCE</scope>
    <source>
        <strain evidence="7">R08</strain>
    </source>
</reference>
<dbReference type="InterPro" id="IPR016156">
    <property type="entry name" value="FAD/NAD-linked_Rdtase_dimer_sf"/>
</dbReference>
<evidence type="ECO:0000256" key="1">
    <source>
        <dbReference type="ARBA" id="ARBA00001974"/>
    </source>
</evidence>
<dbReference type="InterPro" id="IPR036188">
    <property type="entry name" value="FAD/NAD-bd_sf"/>
</dbReference>
<dbReference type="PANTHER" id="PTHR43557:SF2">
    <property type="entry name" value="RIESKE DOMAIN-CONTAINING PROTEIN-RELATED"/>
    <property type="match status" value="1"/>
</dbReference>
<dbReference type="SUPFAM" id="SSF51905">
    <property type="entry name" value="FAD/NAD(P)-binding domain"/>
    <property type="match status" value="2"/>
</dbReference>
<dbReference type="GO" id="GO:0005737">
    <property type="term" value="C:cytoplasm"/>
    <property type="evidence" value="ECO:0007669"/>
    <property type="project" value="TreeGrafter"/>
</dbReference>
<protein>
    <submittedName>
        <fullName evidence="7">NAD(P)/FAD-dependent oxidoreductase</fullName>
    </submittedName>
</protein>
<dbReference type="PANTHER" id="PTHR43557">
    <property type="entry name" value="APOPTOSIS-INDUCING FACTOR 1"/>
    <property type="match status" value="1"/>
</dbReference>
<dbReference type="AlphaFoldDB" id="A0AB39MQW4"/>
<keyword evidence="4" id="KW-0560">Oxidoreductase</keyword>
<dbReference type="InterPro" id="IPR050446">
    <property type="entry name" value="FAD-oxidoreductase/Apoptosis"/>
</dbReference>
<dbReference type="PRINTS" id="PR00368">
    <property type="entry name" value="FADPNR"/>
</dbReference>
<evidence type="ECO:0000259" key="6">
    <source>
        <dbReference type="Pfam" id="PF14759"/>
    </source>
</evidence>
<dbReference type="InterPro" id="IPR028202">
    <property type="entry name" value="Reductase_C"/>
</dbReference>
<dbReference type="GO" id="GO:0016651">
    <property type="term" value="F:oxidoreductase activity, acting on NAD(P)H"/>
    <property type="evidence" value="ECO:0007669"/>
    <property type="project" value="TreeGrafter"/>
</dbReference>
<feature type="domain" description="Reductase C-terminal" evidence="6">
    <location>
        <begin position="324"/>
        <end position="396"/>
    </location>
</feature>
<sequence>MNSPARITVVGASAAGLSVVEGLRRAGYAGRVTLIGDEKHLPYDRPPLSKQLLSGEWDVARLQLRDGEAIEALDLDLRLGVAAVALDARNREVALADGSRVGYDALVVATGAAARRLPGTEGVAGVHALRTLEDALVFRQALRTRPRLAIVGSGFVGAEAAAVARELGSEVTMVTDVAVPLADALGPELGRMLSEVHLEHGVSIVAGIPVEEILAENGRAAGVRLADGRVVEADEVLVGIGARPGTTWLEGSGIPVGNGVECDSTLYAGSGVWAAGDVACWLHPRTGEPTRIEHRTNAAEQGLTVARNILAAPGEAVPFDPVPYVWSDQYDLKIQIYGRTRGADKVRIVEGSVEGRKLVALYGREGRVCGVVGVNLPRATRTYRALVAEAAEWDQAVDTTLIGRTA</sequence>
<accession>A0AB39MQW4</accession>
<dbReference type="Gene3D" id="3.30.390.30">
    <property type="match status" value="1"/>
</dbReference>
<comment type="cofactor">
    <cofactor evidence="1">
        <name>FAD</name>
        <dbReference type="ChEBI" id="CHEBI:57692"/>
    </cofactor>
</comment>
<evidence type="ECO:0000313" key="7">
    <source>
        <dbReference type="EMBL" id="XDQ07383.1"/>
    </source>
</evidence>
<evidence type="ECO:0000256" key="3">
    <source>
        <dbReference type="ARBA" id="ARBA00022827"/>
    </source>
</evidence>
<evidence type="ECO:0000259" key="5">
    <source>
        <dbReference type="Pfam" id="PF07992"/>
    </source>
</evidence>
<dbReference type="InterPro" id="IPR023753">
    <property type="entry name" value="FAD/NAD-binding_dom"/>
</dbReference>